<protein>
    <submittedName>
        <fullName evidence="3">Uncharacterized protein</fullName>
    </submittedName>
</protein>
<dbReference type="Proteomes" id="UP001497516">
    <property type="component" value="Chromosome 1"/>
</dbReference>
<dbReference type="EMBL" id="OZ034813">
    <property type="protein sequence ID" value="CAL1355864.1"/>
    <property type="molecule type" value="Genomic_DNA"/>
</dbReference>
<feature type="signal peptide" evidence="2">
    <location>
        <begin position="1"/>
        <end position="31"/>
    </location>
</feature>
<evidence type="ECO:0000313" key="4">
    <source>
        <dbReference type="Proteomes" id="UP001497516"/>
    </source>
</evidence>
<evidence type="ECO:0000256" key="2">
    <source>
        <dbReference type="SAM" id="SignalP"/>
    </source>
</evidence>
<keyword evidence="2" id="KW-0732">Signal</keyword>
<evidence type="ECO:0000256" key="1">
    <source>
        <dbReference type="SAM" id="MobiDB-lite"/>
    </source>
</evidence>
<proteinExistence type="predicted"/>
<name>A0AAV2CHU2_9ROSI</name>
<feature type="chain" id="PRO_5043629024" evidence="2">
    <location>
        <begin position="32"/>
        <end position="171"/>
    </location>
</feature>
<keyword evidence="4" id="KW-1185">Reference proteome</keyword>
<evidence type="ECO:0000313" key="3">
    <source>
        <dbReference type="EMBL" id="CAL1355864.1"/>
    </source>
</evidence>
<organism evidence="3 4">
    <name type="scientific">Linum trigynum</name>
    <dbReference type="NCBI Taxonomy" id="586398"/>
    <lineage>
        <taxon>Eukaryota</taxon>
        <taxon>Viridiplantae</taxon>
        <taxon>Streptophyta</taxon>
        <taxon>Embryophyta</taxon>
        <taxon>Tracheophyta</taxon>
        <taxon>Spermatophyta</taxon>
        <taxon>Magnoliopsida</taxon>
        <taxon>eudicotyledons</taxon>
        <taxon>Gunneridae</taxon>
        <taxon>Pentapetalae</taxon>
        <taxon>rosids</taxon>
        <taxon>fabids</taxon>
        <taxon>Malpighiales</taxon>
        <taxon>Linaceae</taxon>
        <taxon>Linum</taxon>
    </lineage>
</organism>
<reference evidence="3 4" key="1">
    <citation type="submission" date="2024-04" db="EMBL/GenBank/DDBJ databases">
        <authorList>
            <person name="Fracassetti M."/>
        </authorList>
    </citation>
    <scope>NUCLEOTIDE SEQUENCE [LARGE SCALE GENOMIC DNA]</scope>
</reference>
<feature type="compositionally biased region" description="Basic and acidic residues" evidence="1">
    <location>
        <begin position="110"/>
        <end position="124"/>
    </location>
</feature>
<dbReference type="AlphaFoldDB" id="A0AAV2CHU2"/>
<feature type="compositionally biased region" description="Low complexity" evidence="1">
    <location>
        <begin position="135"/>
        <end position="151"/>
    </location>
</feature>
<accession>A0AAV2CHU2</accession>
<feature type="region of interest" description="Disordered" evidence="1">
    <location>
        <begin position="75"/>
        <end position="171"/>
    </location>
</feature>
<gene>
    <name evidence="3" type="ORF">LTRI10_LOCUS3596</name>
</gene>
<sequence>MAETRHRNMLLLSCPVLVLLLLLLNAGPVAGDGFLDNINSESVSSLLSSESLDNAKKAISAAAPDVKDAVQQFADSAGAKGQDAKEALESWAQSPGGAAASPEIAQALKDAVDGKDGSSWKDWLKGTMSGMGYGSPASSPEGAPEAAMAPASPEPPHASDQEILAAAPRSA</sequence>